<keyword evidence="2" id="KW-1003">Cell membrane</keyword>
<dbReference type="Proteomes" id="UP000033980">
    <property type="component" value="Unassembled WGS sequence"/>
</dbReference>
<comment type="subcellular location">
    <subcellularLocation>
        <location evidence="1">Cell membrane</location>
        <topology evidence="1">Multi-pass membrane protein</topology>
    </subcellularLocation>
</comment>
<dbReference type="PANTHER" id="PTHR30572:SF4">
    <property type="entry name" value="ABC TRANSPORTER PERMEASE YTRF"/>
    <property type="match status" value="1"/>
</dbReference>
<feature type="domain" description="MacB-like periplasmic core" evidence="9">
    <location>
        <begin position="140"/>
        <end position="258"/>
    </location>
</feature>
<feature type="transmembrane region" description="Helical" evidence="7">
    <location>
        <begin position="690"/>
        <end position="710"/>
    </location>
</feature>
<dbReference type="EMBL" id="LCFK01000019">
    <property type="protein sequence ID" value="KKS93599.1"/>
    <property type="molecule type" value="Genomic_DNA"/>
</dbReference>
<feature type="transmembrane region" description="Helical" evidence="7">
    <location>
        <begin position="59"/>
        <end position="79"/>
    </location>
</feature>
<evidence type="ECO:0000256" key="7">
    <source>
        <dbReference type="SAM" id="Phobius"/>
    </source>
</evidence>
<protein>
    <submittedName>
        <fullName evidence="10">Uncharacterized protein</fullName>
    </submittedName>
</protein>
<dbReference type="InterPro" id="IPR025857">
    <property type="entry name" value="MacB_PCD"/>
</dbReference>
<evidence type="ECO:0000259" key="8">
    <source>
        <dbReference type="Pfam" id="PF02687"/>
    </source>
</evidence>
<keyword evidence="4 7" id="KW-1133">Transmembrane helix</keyword>
<keyword evidence="5 7" id="KW-0472">Membrane</keyword>
<dbReference type="PANTHER" id="PTHR30572">
    <property type="entry name" value="MEMBRANE COMPONENT OF TRANSPORTER-RELATED"/>
    <property type="match status" value="1"/>
</dbReference>
<accession>A0A0G1D7I6</accession>
<sequence>MIQTLIEIDAKRSADVPEKLDREPKLSLWSRLRKIDWRLNIKNFFSRETVVEMQKDGRVLLSLLSFLGLVIVFLLDFVWKIVTSPFFIKRLVTGKASVWQTKFGKVIEGFIDLLETRDGVKRSFLIGLAFRNMKVKKMRSVVTIGGVSLGIAAIVFLVSLGYGIQKLVVSRVAKLDDLRVADVLLGKSNILKLNDSAMQALSVMTGVEKVLPVVSLVGKVDYKNSVSEVVTYGVTGDYLKMINAILLKGEYFQTDKLSFLPAPQVAGATTDWVIEGASYNSKLGEIKFNILEGSWLRVRSEPGLRGEILGYTKRFENGYHGDEYWGGEYTDKEGRGSQGKDYRGKTLGKWVKAVFPVYEKKDGDYQPIMDGTVPDWREGYIAEIDLAVESTENLKVDGQVLGESTSSGELVAATSAGTIVIPGKADEATITATVVGKDAYGVEWVQIVDGEEQKREAIVLLFPTNAKKLAVVNKAFLDATGIDIDKAVGETFSTSVLVSNILKTDLERPARSDSVQYKIVGVIDGGSSPVMYVPFEDVRGLGISNYSQAKIVASKADVLGGVRKQVDALGYKTSSVADTVAQIDKMFVTVRLLLASFGFVALAVASLGMFNTMTVSLLERTHEVGVMKAMGMRSSEVRELFLAESMAMGILGGVFGVSAGMLAGSILGLILSVFSLSHGVGWVTVSFTPWPFALFVLVLSFTVGVLTGIYPARRATTISALDALRYE</sequence>
<keyword evidence="3 7" id="KW-0812">Transmembrane</keyword>
<evidence type="ECO:0000256" key="2">
    <source>
        <dbReference type="ARBA" id="ARBA00022475"/>
    </source>
</evidence>
<dbReference type="AlphaFoldDB" id="A0A0G1D7I6"/>
<feature type="domain" description="ABC3 transporter permease C-terminal" evidence="8">
    <location>
        <begin position="596"/>
        <end position="719"/>
    </location>
</feature>
<evidence type="ECO:0000313" key="11">
    <source>
        <dbReference type="Proteomes" id="UP000033980"/>
    </source>
</evidence>
<dbReference type="InterPro" id="IPR003838">
    <property type="entry name" value="ABC3_permease_C"/>
</dbReference>
<reference evidence="10 11" key="1">
    <citation type="journal article" date="2015" name="Nature">
        <title>rRNA introns, odd ribosomes, and small enigmatic genomes across a large radiation of phyla.</title>
        <authorList>
            <person name="Brown C.T."/>
            <person name="Hug L.A."/>
            <person name="Thomas B.C."/>
            <person name="Sharon I."/>
            <person name="Castelle C.J."/>
            <person name="Singh A."/>
            <person name="Wilkins M.J."/>
            <person name="Williams K.H."/>
            <person name="Banfield J.F."/>
        </authorList>
    </citation>
    <scope>NUCLEOTIDE SEQUENCE [LARGE SCALE GENOMIC DNA]</scope>
</reference>
<feature type="transmembrane region" description="Helical" evidence="7">
    <location>
        <begin position="640"/>
        <end position="670"/>
    </location>
</feature>
<evidence type="ECO:0000256" key="1">
    <source>
        <dbReference type="ARBA" id="ARBA00004651"/>
    </source>
</evidence>
<feature type="transmembrane region" description="Helical" evidence="7">
    <location>
        <begin position="141"/>
        <end position="164"/>
    </location>
</feature>
<dbReference type="GO" id="GO:0005886">
    <property type="term" value="C:plasma membrane"/>
    <property type="evidence" value="ECO:0007669"/>
    <property type="project" value="UniProtKB-SubCell"/>
</dbReference>
<comment type="caution">
    <text evidence="10">The sequence shown here is derived from an EMBL/GenBank/DDBJ whole genome shotgun (WGS) entry which is preliminary data.</text>
</comment>
<dbReference type="Pfam" id="PF12704">
    <property type="entry name" value="MacB_PCD"/>
    <property type="match status" value="1"/>
</dbReference>
<comment type="similarity">
    <text evidence="6">Belongs to the ABC-4 integral membrane protein family.</text>
</comment>
<evidence type="ECO:0000256" key="6">
    <source>
        <dbReference type="ARBA" id="ARBA00038076"/>
    </source>
</evidence>
<evidence type="ECO:0000256" key="4">
    <source>
        <dbReference type="ARBA" id="ARBA00022989"/>
    </source>
</evidence>
<dbReference type="InterPro" id="IPR050250">
    <property type="entry name" value="Macrolide_Exporter_MacB"/>
</dbReference>
<organism evidence="10 11">
    <name type="scientific">Candidatus Collierbacteria bacterium GW2011_GWC2_43_12</name>
    <dbReference type="NCBI Taxonomy" id="1618390"/>
    <lineage>
        <taxon>Bacteria</taxon>
        <taxon>Candidatus Collieribacteriota</taxon>
    </lineage>
</organism>
<name>A0A0G1D7I6_9BACT</name>
<dbReference type="Pfam" id="PF02687">
    <property type="entry name" value="FtsX"/>
    <property type="match status" value="1"/>
</dbReference>
<feature type="transmembrane region" description="Helical" evidence="7">
    <location>
        <begin position="592"/>
        <end position="619"/>
    </location>
</feature>
<evidence type="ECO:0000313" key="10">
    <source>
        <dbReference type="EMBL" id="KKS93599.1"/>
    </source>
</evidence>
<evidence type="ECO:0000256" key="5">
    <source>
        <dbReference type="ARBA" id="ARBA00023136"/>
    </source>
</evidence>
<evidence type="ECO:0000256" key="3">
    <source>
        <dbReference type="ARBA" id="ARBA00022692"/>
    </source>
</evidence>
<proteinExistence type="inferred from homology"/>
<gene>
    <name evidence="10" type="ORF">UV68_C0019G0003</name>
</gene>
<evidence type="ECO:0000259" key="9">
    <source>
        <dbReference type="Pfam" id="PF12704"/>
    </source>
</evidence>
<dbReference type="GO" id="GO:0022857">
    <property type="term" value="F:transmembrane transporter activity"/>
    <property type="evidence" value="ECO:0007669"/>
    <property type="project" value="TreeGrafter"/>
</dbReference>